<gene>
    <name evidence="1" type="ORF">OS493_033903</name>
</gene>
<evidence type="ECO:0000313" key="1">
    <source>
        <dbReference type="EMBL" id="KAJ7321794.1"/>
    </source>
</evidence>
<sequence>MRARNFAKENHDVAENVKKGKKNYNPEVMLKNFADTTKSLGEAFEAVVKKHLQVERNIASISGDVNKARQQAGSTSFSDEAEANVACTAPVLSLVAAPMIELVSLQTKSPIRLEKFWQVALDSLQELSAQPYPLHCSVSLRP</sequence>
<organism evidence="1 2">
    <name type="scientific">Desmophyllum pertusum</name>
    <dbReference type="NCBI Taxonomy" id="174260"/>
    <lineage>
        <taxon>Eukaryota</taxon>
        <taxon>Metazoa</taxon>
        <taxon>Cnidaria</taxon>
        <taxon>Anthozoa</taxon>
        <taxon>Hexacorallia</taxon>
        <taxon>Scleractinia</taxon>
        <taxon>Caryophylliina</taxon>
        <taxon>Caryophylliidae</taxon>
        <taxon>Desmophyllum</taxon>
    </lineage>
</organism>
<dbReference type="EMBL" id="MU827823">
    <property type="protein sequence ID" value="KAJ7321794.1"/>
    <property type="molecule type" value="Genomic_DNA"/>
</dbReference>
<reference evidence="1" key="1">
    <citation type="submission" date="2023-01" db="EMBL/GenBank/DDBJ databases">
        <title>Genome assembly of the deep-sea coral Lophelia pertusa.</title>
        <authorList>
            <person name="Herrera S."/>
            <person name="Cordes E."/>
        </authorList>
    </citation>
    <scope>NUCLEOTIDE SEQUENCE</scope>
    <source>
        <strain evidence="1">USNM1676648</strain>
        <tissue evidence="1">Polyp</tissue>
    </source>
</reference>
<proteinExistence type="predicted"/>
<dbReference type="AlphaFoldDB" id="A0A9W9Y8B1"/>
<evidence type="ECO:0000313" key="2">
    <source>
        <dbReference type="Proteomes" id="UP001163046"/>
    </source>
</evidence>
<keyword evidence="2" id="KW-1185">Reference proteome</keyword>
<dbReference type="Proteomes" id="UP001163046">
    <property type="component" value="Unassembled WGS sequence"/>
</dbReference>
<accession>A0A9W9Y8B1</accession>
<protein>
    <submittedName>
        <fullName evidence="1">Uncharacterized protein</fullName>
    </submittedName>
</protein>
<comment type="caution">
    <text evidence="1">The sequence shown here is derived from an EMBL/GenBank/DDBJ whole genome shotgun (WGS) entry which is preliminary data.</text>
</comment>
<name>A0A9W9Y8B1_9CNID</name>